<dbReference type="PANTHER" id="PTHR10519:SF20">
    <property type="entry name" value="G-PROTEIN COUPLED RECEPTOR 156-RELATED"/>
    <property type="match status" value="1"/>
</dbReference>
<dbReference type="PANTHER" id="PTHR10519">
    <property type="entry name" value="GABA-B RECEPTOR"/>
    <property type="match status" value="1"/>
</dbReference>
<reference evidence="12" key="1">
    <citation type="submission" date="2020-06" db="EMBL/GenBank/DDBJ databases">
        <authorList>
            <consortium name="Plant Systems Biology data submission"/>
        </authorList>
    </citation>
    <scope>NUCLEOTIDE SEQUENCE</scope>
    <source>
        <strain evidence="12">D6</strain>
    </source>
</reference>
<dbReference type="PROSITE" id="PS50259">
    <property type="entry name" value="G_PROTEIN_RECEP_F3_4"/>
    <property type="match status" value="1"/>
</dbReference>
<dbReference type="EMBL" id="CAICTM010000118">
    <property type="protein sequence ID" value="CAB9501815.1"/>
    <property type="molecule type" value="Genomic_DNA"/>
</dbReference>
<evidence type="ECO:0000259" key="11">
    <source>
        <dbReference type="PROSITE" id="PS50259"/>
    </source>
</evidence>
<evidence type="ECO:0000256" key="4">
    <source>
        <dbReference type="ARBA" id="ARBA00023040"/>
    </source>
</evidence>
<evidence type="ECO:0000256" key="9">
    <source>
        <dbReference type="SAM" id="MobiDB-lite"/>
    </source>
</evidence>
<dbReference type="Pfam" id="PF00003">
    <property type="entry name" value="7tm_3"/>
    <property type="match status" value="1"/>
</dbReference>
<keyword evidence="6 12" id="KW-0675">Receptor</keyword>
<dbReference type="Proteomes" id="UP001153069">
    <property type="component" value="Unassembled WGS sequence"/>
</dbReference>
<feature type="transmembrane region" description="Helical" evidence="10">
    <location>
        <begin position="214"/>
        <end position="232"/>
    </location>
</feature>
<organism evidence="12 13">
    <name type="scientific">Seminavis robusta</name>
    <dbReference type="NCBI Taxonomy" id="568900"/>
    <lineage>
        <taxon>Eukaryota</taxon>
        <taxon>Sar</taxon>
        <taxon>Stramenopiles</taxon>
        <taxon>Ochrophyta</taxon>
        <taxon>Bacillariophyta</taxon>
        <taxon>Bacillariophyceae</taxon>
        <taxon>Bacillariophycidae</taxon>
        <taxon>Naviculales</taxon>
        <taxon>Naviculaceae</taxon>
        <taxon>Seminavis</taxon>
    </lineage>
</organism>
<gene>
    <name evidence="12" type="ORF">SEMRO_119_G058070.1</name>
</gene>
<accession>A0A9N8DJR0</accession>
<evidence type="ECO:0000256" key="5">
    <source>
        <dbReference type="ARBA" id="ARBA00023136"/>
    </source>
</evidence>
<name>A0A9N8DJR0_9STRA</name>
<evidence type="ECO:0000256" key="3">
    <source>
        <dbReference type="ARBA" id="ARBA00022989"/>
    </source>
</evidence>
<sequence>MELEVFVSKQQTPTTCQPFKRSKKTRTSSNSLPPSMRTQRSLTTLTSLFPLHWAMLHYDAMMTVDRAACEAQSEFPTPTELYQQMVRTEFDGASGYVAFKSSTETRDLEGLRFIIENVLTEQDEDGAAQITIVRAAIVNPSADNNTVEILEPFVYNDNTTTPPSSLPPLEPDQNLVGNGVIATGLVLAAAVMIMSIGWIAWVTVQRAASVRGSTFLPGHDCIGTFIMATSIIPTSFQKPMSQGALDAGCALFPWLLCLGFVTAFSALFTKNGRMNSIYANARRFRRTTIEPKDVLKPFLVLLTLNLAFLTGLTAATPWKWIRVDGEGRDPFGRPTESYCVCSSEGQTSVSKGLTIALVIVNCVPVILANYQSYKSRDLPSEFNESKYNAYSLASLLEAILIGGPVVIISYQSHSPTAYFMARAFLIFLTCTIILLFMFVPKCAKLNFGDKSTRRLTTVYDSSETAFLSRLTNATSRADTLSLNVGSDHHSVGSCMEAFKS</sequence>
<proteinExistence type="predicted"/>
<feature type="transmembrane region" description="Helical" evidence="10">
    <location>
        <begin position="352"/>
        <end position="370"/>
    </location>
</feature>
<evidence type="ECO:0000256" key="8">
    <source>
        <dbReference type="ARBA" id="ARBA00023224"/>
    </source>
</evidence>
<keyword evidence="8" id="KW-0807">Transducer</keyword>
<keyword evidence="13" id="KW-1185">Reference proteome</keyword>
<evidence type="ECO:0000313" key="13">
    <source>
        <dbReference type="Proteomes" id="UP001153069"/>
    </source>
</evidence>
<feature type="region of interest" description="Disordered" evidence="9">
    <location>
        <begin position="1"/>
        <end position="38"/>
    </location>
</feature>
<keyword evidence="5 10" id="KW-0472">Membrane</keyword>
<feature type="transmembrane region" description="Helical" evidence="10">
    <location>
        <begin position="180"/>
        <end position="202"/>
    </location>
</feature>
<evidence type="ECO:0000313" key="12">
    <source>
        <dbReference type="EMBL" id="CAB9501815.1"/>
    </source>
</evidence>
<dbReference type="GO" id="GO:0038039">
    <property type="term" value="C:G protein-coupled receptor heterodimeric complex"/>
    <property type="evidence" value="ECO:0007669"/>
    <property type="project" value="TreeGrafter"/>
</dbReference>
<feature type="compositionally biased region" description="Polar residues" evidence="9">
    <location>
        <begin position="8"/>
        <end position="17"/>
    </location>
</feature>
<evidence type="ECO:0000256" key="7">
    <source>
        <dbReference type="ARBA" id="ARBA00023180"/>
    </source>
</evidence>
<dbReference type="InterPro" id="IPR028082">
    <property type="entry name" value="Peripla_BP_I"/>
</dbReference>
<evidence type="ECO:0000256" key="10">
    <source>
        <dbReference type="SAM" id="Phobius"/>
    </source>
</evidence>
<dbReference type="GO" id="GO:0004965">
    <property type="term" value="F:G protein-coupled GABA receptor activity"/>
    <property type="evidence" value="ECO:0007669"/>
    <property type="project" value="InterPro"/>
</dbReference>
<evidence type="ECO:0000256" key="6">
    <source>
        <dbReference type="ARBA" id="ARBA00023170"/>
    </source>
</evidence>
<keyword evidence="3 10" id="KW-1133">Transmembrane helix</keyword>
<evidence type="ECO:0000256" key="1">
    <source>
        <dbReference type="ARBA" id="ARBA00004141"/>
    </source>
</evidence>
<feature type="domain" description="G-protein coupled receptors family 3 profile" evidence="11">
    <location>
        <begin position="249"/>
        <end position="442"/>
    </location>
</feature>
<feature type="transmembrane region" description="Helical" evidence="10">
    <location>
        <begin position="294"/>
        <end position="315"/>
    </location>
</feature>
<feature type="transmembrane region" description="Helical" evidence="10">
    <location>
        <begin position="417"/>
        <end position="439"/>
    </location>
</feature>
<feature type="transmembrane region" description="Helical" evidence="10">
    <location>
        <begin position="252"/>
        <end position="273"/>
    </location>
</feature>
<dbReference type="InterPro" id="IPR002455">
    <property type="entry name" value="GPCR3_GABA-B"/>
</dbReference>
<keyword evidence="7" id="KW-0325">Glycoprotein</keyword>
<dbReference type="AlphaFoldDB" id="A0A9N8DJR0"/>
<comment type="caution">
    <text evidence="12">The sequence shown here is derived from an EMBL/GenBank/DDBJ whole genome shotgun (WGS) entry which is preliminary data.</text>
</comment>
<dbReference type="SUPFAM" id="SSF53822">
    <property type="entry name" value="Periplasmic binding protein-like I"/>
    <property type="match status" value="1"/>
</dbReference>
<evidence type="ECO:0000256" key="2">
    <source>
        <dbReference type="ARBA" id="ARBA00022692"/>
    </source>
</evidence>
<keyword evidence="4" id="KW-0297">G-protein coupled receptor</keyword>
<keyword evidence="2 10" id="KW-0812">Transmembrane</keyword>
<dbReference type="InterPro" id="IPR017978">
    <property type="entry name" value="GPCR_3_C"/>
</dbReference>
<feature type="transmembrane region" description="Helical" evidence="10">
    <location>
        <begin position="390"/>
        <end position="411"/>
    </location>
</feature>
<comment type="subcellular location">
    <subcellularLocation>
        <location evidence="1">Membrane</location>
        <topology evidence="1">Multi-pass membrane protein</topology>
    </subcellularLocation>
</comment>
<protein>
    <submittedName>
        <fullName evidence="12">Gamma-aminobutyric acid (GABA) B receptor</fullName>
    </submittedName>
</protein>